<evidence type="ECO:0000259" key="2">
    <source>
        <dbReference type="Pfam" id="PF13439"/>
    </source>
</evidence>
<dbReference type="InterPro" id="IPR050194">
    <property type="entry name" value="Glycosyltransferase_grp1"/>
</dbReference>
<dbReference type="AlphaFoldDB" id="A0A1G2AY15"/>
<accession>A0A1G2AY15</accession>
<comment type="caution">
    <text evidence="3">The sequence shown here is derived from an EMBL/GenBank/DDBJ whole genome shotgun (WGS) entry which is preliminary data.</text>
</comment>
<sequence>MKIALVHDHLAQDGGAEKVLHSFHKIWPKAPIFILLYDKDSAPKYIPFENIQTSFIQKLPGGIKNYKWYLPFMPTAIEKFDLMAFDVVLSSSSALAKGVITAPHSLHISYTHTPTRYLWSDTHKYIEELPYRRIMKKIIPFCLTYLRMWDRMAADRVDHFIANSGIVKQRIRKYYKHESDVIFPPVDTTKFTPAANPTRDYFLVGGRLVPYKRFDIAIQAFNRLKIPLKVFGAGPDMARLKSMAGKNITFVGRVSGEELATLYQDAKALIFPQVEDFGIVPLEAMAAGTPVIAYKAGGALETVVAGKTGIFFEEQGWGDLSKAVVQFKSTQFDAKTIRAHAEKFSTEIFEKNIKEYVEGKWKQHKSLFNISLNNN</sequence>
<evidence type="ECO:0000259" key="1">
    <source>
        <dbReference type="Pfam" id="PF00534"/>
    </source>
</evidence>
<evidence type="ECO:0000313" key="3">
    <source>
        <dbReference type="EMBL" id="OGY81841.1"/>
    </source>
</evidence>
<name>A0A1G2AY15_9BACT</name>
<proteinExistence type="predicted"/>
<organism evidence="3 4">
    <name type="scientific">Candidatus Kerfeldbacteria bacterium RIFCSPHIGHO2_12_FULL_48_17</name>
    <dbReference type="NCBI Taxonomy" id="1798542"/>
    <lineage>
        <taxon>Bacteria</taxon>
        <taxon>Candidatus Kerfeldiibacteriota</taxon>
    </lineage>
</organism>
<dbReference type="Gene3D" id="3.40.50.2000">
    <property type="entry name" value="Glycogen Phosphorylase B"/>
    <property type="match status" value="2"/>
</dbReference>
<gene>
    <name evidence="3" type="ORF">A3F54_04700</name>
</gene>
<dbReference type="EMBL" id="MHKD01000041">
    <property type="protein sequence ID" value="OGY81841.1"/>
    <property type="molecule type" value="Genomic_DNA"/>
</dbReference>
<dbReference type="PANTHER" id="PTHR45947">
    <property type="entry name" value="SULFOQUINOVOSYL TRANSFERASE SQD2"/>
    <property type="match status" value="1"/>
</dbReference>
<protein>
    <submittedName>
        <fullName evidence="3">Uncharacterized protein</fullName>
    </submittedName>
</protein>
<dbReference type="Pfam" id="PF00534">
    <property type="entry name" value="Glycos_transf_1"/>
    <property type="match status" value="1"/>
</dbReference>
<reference evidence="3 4" key="1">
    <citation type="journal article" date="2016" name="Nat. Commun.">
        <title>Thousands of microbial genomes shed light on interconnected biogeochemical processes in an aquifer system.</title>
        <authorList>
            <person name="Anantharaman K."/>
            <person name="Brown C.T."/>
            <person name="Hug L.A."/>
            <person name="Sharon I."/>
            <person name="Castelle C.J."/>
            <person name="Probst A.J."/>
            <person name="Thomas B.C."/>
            <person name="Singh A."/>
            <person name="Wilkins M.J."/>
            <person name="Karaoz U."/>
            <person name="Brodie E.L."/>
            <person name="Williams K.H."/>
            <person name="Hubbard S.S."/>
            <person name="Banfield J.F."/>
        </authorList>
    </citation>
    <scope>NUCLEOTIDE SEQUENCE [LARGE SCALE GENOMIC DNA]</scope>
</reference>
<dbReference type="SUPFAM" id="SSF53756">
    <property type="entry name" value="UDP-Glycosyltransferase/glycogen phosphorylase"/>
    <property type="match status" value="1"/>
</dbReference>
<dbReference type="Proteomes" id="UP000176952">
    <property type="component" value="Unassembled WGS sequence"/>
</dbReference>
<dbReference type="PANTHER" id="PTHR45947:SF3">
    <property type="entry name" value="SULFOQUINOVOSYL TRANSFERASE SQD2"/>
    <property type="match status" value="1"/>
</dbReference>
<dbReference type="InterPro" id="IPR001296">
    <property type="entry name" value="Glyco_trans_1"/>
</dbReference>
<feature type="domain" description="Glycosyl transferase family 1" evidence="1">
    <location>
        <begin position="190"/>
        <end position="337"/>
    </location>
</feature>
<dbReference type="GO" id="GO:0016757">
    <property type="term" value="F:glycosyltransferase activity"/>
    <property type="evidence" value="ECO:0007669"/>
    <property type="project" value="InterPro"/>
</dbReference>
<dbReference type="Pfam" id="PF13439">
    <property type="entry name" value="Glyco_transf_4"/>
    <property type="match status" value="1"/>
</dbReference>
<evidence type="ECO:0000313" key="4">
    <source>
        <dbReference type="Proteomes" id="UP000176952"/>
    </source>
</evidence>
<feature type="domain" description="Glycosyltransferase subfamily 4-like N-terminal" evidence="2">
    <location>
        <begin position="14"/>
        <end position="189"/>
    </location>
</feature>
<dbReference type="InterPro" id="IPR028098">
    <property type="entry name" value="Glyco_trans_4-like_N"/>
</dbReference>
<dbReference type="STRING" id="1798542.A3F54_04700"/>